<evidence type="ECO:0000313" key="3">
    <source>
        <dbReference type="Proteomes" id="UP001163878"/>
    </source>
</evidence>
<feature type="transmembrane region" description="Helical" evidence="1">
    <location>
        <begin position="6"/>
        <end position="24"/>
    </location>
</feature>
<accession>A0ABY6IJB5</accession>
<feature type="transmembrane region" description="Helical" evidence="1">
    <location>
        <begin position="55"/>
        <end position="74"/>
    </location>
</feature>
<feature type="transmembrane region" description="Helical" evidence="1">
    <location>
        <begin position="177"/>
        <end position="198"/>
    </location>
</feature>
<protein>
    <submittedName>
        <fullName evidence="2">YndJ family protein</fullName>
    </submittedName>
</protein>
<feature type="transmembrane region" description="Helical" evidence="1">
    <location>
        <begin position="86"/>
        <end position="106"/>
    </location>
</feature>
<feature type="transmembrane region" description="Helical" evidence="1">
    <location>
        <begin position="210"/>
        <end position="231"/>
    </location>
</feature>
<keyword evidence="1" id="KW-0472">Membrane</keyword>
<dbReference type="Pfam" id="PF14158">
    <property type="entry name" value="YndJ"/>
    <property type="match status" value="1"/>
</dbReference>
<evidence type="ECO:0000256" key="1">
    <source>
        <dbReference type="SAM" id="Phobius"/>
    </source>
</evidence>
<dbReference type="InterPro" id="IPR025450">
    <property type="entry name" value="YndJ-like"/>
</dbReference>
<feature type="transmembrane region" description="Helical" evidence="1">
    <location>
        <begin position="243"/>
        <end position="264"/>
    </location>
</feature>
<keyword evidence="3" id="KW-1185">Reference proteome</keyword>
<keyword evidence="1" id="KW-0812">Transmembrane</keyword>
<proteinExistence type="predicted"/>
<evidence type="ECO:0000313" key="2">
    <source>
        <dbReference type="EMBL" id="UYQ65912.1"/>
    </source>
</evidence>
<organism evidence="2 3">
    <name type="scientific">Streptomyces peucetius</name>
    <dbReference type="NCBI Taxonomy" id="1950"/>
    <lineage>
        <taxon>Bacteria</taxon>
        <taxon>Bacillati</taxon>
        <taxon>Actinomycetota</taxon>
        <taxon>Actinomycetes</taxon>
        <taxon>Kitasatosporales</taxon>
        <taxon>Streptomycetaceae</taxon>
        <taxon>Streptomyces</taxon>
    </lineage>
</organism>
<gene>
    <name evidence="2" type="ORF">OGH68_33610</name>
</gene>
<feature type="transmembrane region" description="Helical" evidence="1">
    <location>
        <begin position="153"/>
        <end position="171"/>
    </location>
</feature>
<keyword evidence="1" id="KW-1133">Transmembrane helix</keyword>
<dbReference type="EMBL" id="CP107567">
    <property type="protein sequence ID" value="UYQ65912.1"/>
    <property type="molecule type" value="Genomic_DNA"/>
</dbReference>
<dbReference type="Proteomes" id="UP001163878">
    <property type="component" value="Chromosome"/>
</dbReference>
<name>A0ABY6IJB5_STRPE</name>
<sequence length="281" mass="29337">MSVLVNLIVMLGMLIVVPAGLRLLDPVRLAPVRRIWPLFAVPGAVALWLPRGDAATALAVVFAFGTLLPAAQAVRRLAATRSVAPAEVAVLTALVTPSVAGLALVAERAGHELFGFTLPILALTVPHFHFAGFAAALVAGLVCGRADGPLGRFAALSVPIGTLGVLAGYFIDDWAELAGALVLTAGMWAVALVTWRDVRGPEHDRWTRALLAVSAAVLVATMLLALSWAVGEAADLPHPSLTWMAATHGLGNALGFALCSVLAWRRIGDMETIKDMKESAV</sequence>
<feature type="transmembrane region" description="Helical" evidence="1">
    <location>
        <begin position="118"/>
        <end position="141"/>
    </location>
</feature>
<reference evidence="2" key="1">
    <citation type="submission" date="2022-10" db="EMBL/GenBank/DDBJ databases">
        <title>Cytochrome P450 Catalyzes Benzene Ring Formation in the Biosynthesis of Trialkyl-Substituted Aromatic Polyketides.</title>
        <authorList>
            <person name="Zhao E."/>
            <person name="Ge H."/>
        </authorList>
    </citation>
    <scope>NUCLEOTIDE SEQUENCE</scope>
    <source>
        <strain evidence="2">NA0869</strain>
    </source>
</reference>
<dbReference type="RefSeq" id="WP_264249245.1">
    <property type="nucleotide sequence ID" value="NZ_CP107567.1"/>
</dbReference>